<keyword evidence="2" id="KW-1185">Reference proteome</keyword>
<name>A0A0R3WVS9_HYDTA</name>
<organism evidence="3">
    <name type="scientific">Hydatigena taeniaeformis</name>
    <name type="common">Feline tapeworm</name>
    <name type="synonym">Taenia taeniaeformis</name>
    <dbReference type="NCBI Taxonomy" id="6205"/>
    <lineage>
        <taxon>Eukaryota</taxon>
        <taxon>Metazoa</taxon>
        <taxon>Spiralia</taxon>
        <taxon>Lophotrochozoa</taxon>
        <taxon>Platyhelminthes</taxon>
        <taxon>Cestoda</taxon>
        <taxon>Eucestoda</taxon>
        <taxon>Cyclophyllidea</taxon>
        <taxon>Taeniidae</taxon>
        <taxon>Hydatigera</taxon>
    </lineage>
</organism>
<accession>A0A0R3WVS9</accession>
<dbReference type="WBParaSite" id="TTAC_0000486901-mRNA-1">
    <property type="protein sequence ID" value="TTAC_0000486901-mRNA-1"/>
    <property type="gene ID" value="TTAC_0000486901"/>
</dbReference>
<protein>
    <submittedName>
        <fullName evidence="1 3">Uncharacterized protein</fullName>
    </submittedName>
</protein>
<gene>
    <name evidence="1" type="ORF">TTAC_LOCUS4855</name>
</gene>
<reference evidence="1 2" key="2">
    <citation type="submission" date="2018-11" db="EMBL/GenBank/DDBJ databases">
        <authorList>
            <consortium name="Pathogen Informatics"/>
        </authorList>
    </citation>
    <scope>NUCLEOTIDE SEQUENCE [LARGE SCALE GENOMIC DNA]</scope>
</reference>
<dbReference type="STRING" id="6205.A0A0R3WVS9"/>
<evidence type="ECO:0000313" key="2">
    <source>
        <dbReference type="Proteomes" id="UP000274429"/>
    </source>
</evidence>
<dbReference type="Proteomes" id="UP000274429">
    <property type="component" value="Unassembled WGS sequence"/>
</dbReference>
<evidence type="ECO:0000313" key="1">
    <source>
        <dbReference type="EMBL" id="VDM25770.1"/>
    </source>
</evidence>
<sequence length="186" mass="20231">MNDLESLFPYVLLYSVLPRIKALALLSCHASASVAETSRSAQSMAIETVTPPRRRHRDAVSVLRALASCVTPHLGLPAYGCALEPWLGAPGLRQRSNRLAFAAGRNAARHVARRYLANDLTALATEAPRIDCLMPLQTGESIRKELAEGVISQQEAMERLLLLLAPKDTWELYKNAGNTVSLAVSS</sequence>
<proteinExistence type="predicted"/>
<reference evidence="3" key="1">
    <citation type="submission" date="2017-02" db="UniProtKB">
        <authorList>
            <consortium name="WormBaseParasite"/>
        </authorList>
    </citation>
    <scope>IDENTIFICATION</scope>
</reference>
<dbReference type="EMBL" id="UYWX01005496">
    <property type="protein sequence ID" value="VDM25770.1"/>
    <property type="molecule type" value="Genomic_DNA"/>
</dbReference>
<dbReference type="AlphaFoldDB" id="A0A0R3WVS9"/>
<dbReference type="OrthoDB" id="10044771at2759"/>
<evidence type="ECO:0000313" key="3">
    <source>
        <dbReference type="WBParaSite" id="TTAC_0000486901-mRNA-1"/>
    </source>
</evidence>